<sequence>MSRPNAAPSRPLAGSKPAVNPGGSTSSPAQIPRRNPGTLPGLARTASNLRQGAPLAPSTSSSLASLPAHLRNLSTPRIPSPLGKGTPARQLKQSLPVRTSKTTERHVFLPEDPQLAPLPQSPMGSQVNLTLPPPRNIPGPSSSSAASQRDRGGHISSGSFGGHGPYDERSDAEKMTKREREENKLPRLTAYATAEGYRLKLLQAFLKREHGVGVVRVFDDCVYAVYNLPLLPGYGASTRVRSSPVVKSPGGVSLLERMTMAEDLGYNDSYFPREDPNEVTPSEYILSNSPPSPVNMMSSLDVELGREEERSQEIEERQEVLERSDGFEEGALGLRREAEVGVQAAVQDQETGHHGGSELGTHMSTSHPGHLEHVPATALSPQDLASPGLESESEISVLENELENLPNSQDSAPAITFSHVDSDSQSPNPEQQRQTSRYPHPETQPAPANRRRKSHSTQTQNNVAEAVFFSYGVSVFFGFGEGEEKEIMDDCETAGTWIRGLEEDDWEVEEFHYVHDPEAENPRIYNDMFTFKSRSHLFKLSLAHAIAQSNKLSIYESVMQETLAVTASFPKELSTTGHLQLTRREALKMTGRLFKLRMDVNLIGGILDTPELFWSEASLFPLYEAIHEYLEIGPRVQVLNDRLSVAGDLLEIMHEYIDERAAHRITWVVIWLIVVACFVELGEVVARLVFHAIPRDEGEFMILKGPQMLMDATMSGSGSASGF</sequence>
<comment type="similarity">
    <text evidence="1">Belongs to the RMD1/sif2 family.</text>
</comment>
<dbReference type="Proteomes" id="UP000322225">
    <property type="component" value="Chromosome 10"/>
</dbReference>
<dbReference type="InterPro" id="IPR051624">
    <property type="entry name" value="RMD1/Sad1-interacting"/>
</dbReference>
<protein>
    <submittedName>
        <fullName evidence="3">Uncharacterized protein</fullName>
    </submittedName>
</protein>
<keyword evidence="4" id="KW-1185">Reference proteome</keyword>
<feature type="compositionally biased region" description="Basic and acidic residues" evidence="2">
    <location>
        <begin position="165"/>
        <end position="185"/>
    </location>
</feature>
<name>A0A5M6C2T1_9TREE</name>
<feature type="region of interest" description="Disordered" evidence="2">
    <location>
        <begin position="1"/>
        <end position="185"/>
    </location>
</feature>
<dbReference type="InterPro" id="IPR003734">
    <property type="entry name" value="DUF155"/>
</dbReference>
<evidence type="ECO:0000313" key="4">
    <source>
        <dbReference type="Proteomes" id="UP000322225"/>
    </source>
</evidence>
<dbReference type="PANTHER" id="PTHR16255">
    <property type="entry name" value="REQUIRED FOR MEIOTIC NUCLEAR DIVISION PROTEIN 1 HOMOLOG"/>
    <property type="match status" value="1"/>
</dbReference>
<feature type="region of interest" description="Disordered" evidence="2">
    <location>
        <begin position="350"/>
        <end position="373"/>
    </location>
</feature>
<feature type="compositionally biased region" description="Polar residues" evidence="2">
    <location>
        <begin position="423"/>
        <end position="437"/>
    </location>
</feature>
<reference evidence="3" key="2">
    <citation type="submission" date="2024-01" db="EMBL/GenBank/DDBJ databases">
        <title>Comparative genomics of Cryptococcus and Kwoniella reveals pathogenesis evolution and contrasting modes of karyotype evolution via chromosome fusion or intercentromeric recombination.</title>
        <authorList>
            <person name="Coelho M.A."/>
            <person name="David-Palma M."/>
            <person name="Shea T."/>
            <person name="Bowers K."/>
            <person name="McGinley-Smith S."/>
            <person name="Mohammad A.W."/>
            <person name="Gnirke A."/>
            <person name="Yurkov A.M."/>
            <person name="Nowrousian M."/>
            <person name="Sun S."/>
            <person name="Cuomo C.A."/>
            <person name="Heitman J."/>
        </authorList>
    </citation>
    <scope>NUCLEOTIDE SEQUENCE</scope>
    <source>
        <strain evidence="3">CBS 12478</strain>
    </source>
</reference>
<dbReference type="OrthoDB" id="18302at2759"/>
<dbReference type="RefSeq" id="XP_031862376.1">
    <property type="nucleotide sequence ID" value="XM_032003518.1"/>
</dbReference>
<dbReference type="EMBL" id="CP144060">
    <property type="protein sequence ID" value="WWD21144.1"/>
    <property type="molecule type" value="Genomic_DNA"/>
</dbReference>
<organism evidence="3 4">
    <name type="scientific">Kwoniella shandongensis</name>
    <dbReference type="NCBI Taxonomy" id="1734106"/>
    <lineage>
        <taxon>Eukaryota</taxon>
        <taxon>Fungi</taxon>
        <taxon>Dikarya</taxon>
        <taxon>Basidiomycota</taxon>
        <taxon>Agaricomycotina</taxon>
        <taxon>Tremellomycetes</taxon>
        <taxon>Tremellales</taxon>
        <taxon>Cryptococcaceae</taxon>
        <taxon>Kwoniella</taxon>
    </lineage>
</organism>
<accession>A0A5M6C2T1</accession>
<evidence type="ECO:0000256" key="2">
    <source>
        <dbReference type="SAM" id="MobiDB-lite"/>
    </source>
</evidence>
<proteinExistence type="inferred from homology"/>
<gene>
    <name evidence="3" type="ORF">CI109_105625</name>
</gene>
<feature type="region of interest" description="Disordered" evidence="2">
    <location>
        <begin position="406"/>
        <end position="459"/>
    </location>
</feature>
<reference evidence="3" key="1">
    <citation type="submission" date="2017-08" db="EMBL/GenBank/DDBJ databases">
        <authorList>
            <person name="Cuomo C."/>
            <person name="Billmyre B."/>
            <person name="Heitman J."/>
        </authorList>
    </citation>
    <scope>NUCLEOTIDE SEQUENCE</scope>
    <source>
        <strain evidence="3">CBS 12478</strain>
    </source>
</reference>
<feature type="compositionally biased region" description="Low complexity" evidence="2">
    <location>
        <begin position="53"/>
        <end position="68"/>
    </location>
</feature>
<dbReference type="PANTHER" id="PTHR16255:SF4">
    <property type="entry name" value="SPORULATION PROTEIN RMD8"/>
    <property type="match status" value="1"/>
</dbReference>
<dbReference type="GeneID" id="43587641"/>
<evidence type="ECO:0000256" key="1">
    <source>
        <dbReference type="ARBA" id="ARBA00008306"/>
    </source>
</evidence>
<feature type="compositionally biased region" description="Polar residues" evidence="2">
    <location>
        <begin position="91"/>
        <end position="100"/>
    </location>
</feature>
<feature type="region of interest" description="Disordered" evidence="2">
    <location>
        <begin position="307"/>
        <end position="326"/>
    </location>
</feature>
<dbReference type="AlphaFoldDB" id="A0A5M6C2T1"/>
<evidence type="ECO:0000313" key="3">
    <source>
        <dbReference type="EMBL" id="WWD21144.1"/>
    </source>
</evidence>
<dbReference type="KEGG" id="ksn:43587641"/>
<dbReference type="GO" id="GO:0005739">
    <property type="term" value="C:mitochondrion"/>
    <property type="evidence" value="ECO:0007669"/>
    <property type="project" value="UniProtKB-ARBA"/>
</dbReference>
<dbReference type="Pfam" id="PF02582">
    <property type="entry name" value="DUF155"/>
    <property type="match status" value="1"/>
</dbReference>